<keyword evidence="1 9" id="KW-0004">4Fe-4S</keyword>
<comment type="function">
    <text evidence="9">Component of the wyosine derivatives biosynthesis pathway that catalyzes the condensation of N-methylguanine with 2 carbon atoms from pyruvate to form the tricyclic 4-demethylwyosine (imG-14) on guanosine-37 of tRNA(Phe).</text>
</comment>
<evidence type="ECO:0000256" key="2">
    <source>
        <dbReference type="ARBA" id="ARBA00022691"/>
    </source>
</evidence>
<dbReference type="EC" id="4.1.3.44" evidence="9"/>
<feature type="binding site" evidence="9">
    <location>
        <position position="70"/>
    </location>
    <ligand>
        <name>[4Fe-4S] cluster</name>
        <dbReference type="ChEBI" id="CHEBI:49883"/>
        <label>2</label>
        <note>4Fe-4S-S-AdoMet</note>
    </ligand>
</feature>
<dbReference type="GO" id="GO:0051539">
    <property type="term" value="F:4 iron, 4 sulfur cluster binding"/>
    <property type="evidence" value="ECO:0007669"/>
    <property type="project" value="UniProtKB-UniRule"/>
</dbReference>
<evidence type="ECO:0000256" key="1">
    <source>
        <dbReference type="ARBA" id="ARBA00022485"/>
    </source>
</evidence>
<dbReference type="NCBIfam" id="TIGR03972">
    <property type="entry name" value="rSAM_TYW1"/>
    <property type="match status" value="1"/>
</dbReference>
<accession>A0ABD4TKF9</accession>
<keyword evidence="4 9" id="KW-0479">Metal-binding</keyword>
<dbReference type="AlphaFoldDB" id="A0ABD4TKF9"/>
<evidence type="ECO:0000256" key="8">
    <source>
        <dbReference type="ARBA" id="ARBA00049466"/>
    </source>
</evidence>
<comment type="catalytic activity">
    <reaction evidence="8 9">
        <text>N(1)-methylguanosine(37) in tRNA(Phe) + pyruvate + S-adenosyl-L-methionine = 4-demethylwyosine(37) in tRNA(Phe) + 5'-deoxyadenosine + L-methionine + CO2 + H2O</text>
        <dbReference type="Rhea" id="RHEA:36347"/>
        <dbReference type="Rhea" id="RHEA-COMP:10164"/>
        <dbReference type="Rhea" id="RHEA-COMP:10165"/>
        <dbReference type="ChEBI" id="CHEBI:15361"/>
        <dbReference type="ChEBI" id="CHEBI:15377"/>
        <dbReference type="ChEBI" id="CHEBI:16526"/>
        <dbReference type="ChEBI" id="CHEBI:17319"/>
        <dbReference type="ChEBI" id="CHEBI:57844"/>
        <dbReference type="ChEBI" id="CHEBI:59789"/>
        <dbReference type="ChEBI" id="CHEBI:64315"/>
        <dbReference type="ChEBI" id="CHEBI:73542"/>
        <dbReference type="EC" id="4.1.3.44"/>
    </reaction>
</comment>
<dbReference type="PROSITE" id="PS51918">
    <property type="entry name" value="RADICAL_SAM"/>
    <property type="match status" value="1"/>
</dbReference>
<dbReference type="GO" id="GO:0046872">
    <property type="term" value="F:metal ion binding"/>
    <property type="evidence" value="ECO:0007669"/>
    <property type="project" value="UniProtKB-KW"/>
</dbReference>
<evidence type="ECO:0000313" key="11">
    <source>
        <dbReference type="EMBL" id="MCQ1538300.1"/>
    </source>
</evidence>
<dbReference type="GO" id="GO:0005737">
    <property type="term" value="C:cytoplasm"/>
    <property type="evidence" value="ECO:0007669"/>
    <property type="project" value="UniProtKB-SubCell"/>
</dbReference>
<dbReference type="HAMAP" id="MF_01921">
    <property type="entry name" value="TYW1_archaea"/>
    <property type="match status" value="1"/>
</dbReference>
<dbReference type="InterPro" id="IPR013785">
    <property type="entry name" value="Aldolase_TIM"/>
</dbReference>
<dbReference type="SFLD" id="SFLDS00029">
    <property type="entry name" value="Radical_SAM"/>
    <property type="match status" value="1"/>
</dbReference>
<proteinExistence type="inferred from homology"/>
<keyword evidence="5 9" id="KW-0408">Iron</keyword>
<comment type="subunit">
    <text evidence="9">Monomer.</text>
</comment>
<keyword evidence="12" id="KW-1185">Reference proteome</keyword>
<dbReference type="PANTHER" id="PTHR13930">
    <property type="entry name" value="S-ADENOSYL-L-METHIONINE-DEPENDENT TRNA 4-DEMETHYLWYOSINE SYNTHASE"/>
    <property type="match status" value="1"/>
</dbReference>
<evidence type="ECO:0000256" key="7">
    <source>
        <dbReference type="ARBA" id="ARBA00023239"/>
    </source>
</evidence>
<keyword evidence="2 9" id="KW-0949">S-adenosyl-L-methionine</keyword>
<dbReference type="Pfam" id="PF04055">
    <property type="entry name" value="Radical_SAM"/>
    <property type="match status" value="1"/>
</dbReference>
<feature type="binding site" evidence="9">
    <location>
        <position position="67"/>
    </location>
    <ligand>
        <name>[4Fe-4S] cluster</name>
        <dbReference type="ChEBI" id="CHEBI:49883"/>
        <label>2</label>
        <note>4Fe-4S-S-AdoMet</note>
    </ligand>
</feature>
<dbReference type="SFLD" id="SFLDG01071">
    <property type="entry name" value="tRNA_wybutosine-synthesizing"/>
    <property type="match status" value="1"/>
</dbReference>
<dbReference type="GO" id="GO:0008033">
    <property type="term" value="P:tRNA processing"/>
    <property type="evidence" value="ECO:0007669"/>
    <property type="project" value="UniProtKB-UniRule"/>
</dbReference>
<evidence type="ECO:0000256" key="3">
    <source>
        <dbReference type="ARBA" id="ARBA00022694"/>
    </source>
</evidence>
<evidence type="ECO:0000256" key="9">
    <source>
        <dbReference type="HAMAP-Rule" id="MF_01921"/>
    </source>
</evidence>
<comment type="caution">
    <text evidence="11">The sequence shown here is derived from an EMBL/GenBank/DDBJ whole genome shotgun (WGS) entry which is preliminary data.</text>
</comment>
<dbReference type="CDD" id="cd01335">
    <property type="entry name" value="Radical_SAM"/>
    <property type="match status" value="1"/>
</dbReference>
<name>A0ABD4TKF9_9EURY</name>
<dbReference type="PANTHER" id="PTHR13930:SF0">
    <property type="entry name" value="S-ADENOSYL-L-METHIONINE-DEPENDENT TRNA 4-DEMETHYLWYOSINE SYNTHASE TYW1-RELATED"/>
    <property type="match status" value="1"/>
</dbReference>
<comment type="subcellular location">
    <subcellularLocation>
        <location evidence="9">Cytoplasm</location>
    </subcellularLocation>
</comment>
<gene>
    <name evidence="11" type="primary">twy1</name>
    <name evidence="9" type="synonym">taw1</name>
    <name evidence="11" type="ORF">FTO68_04760</name>
</gene>
<reference evidence="11 12" key="1">
    <citation type="submission" date="2019-08" db="EMBL/GenBank/DDBJ databases">
        <authorList>
            <person name="Chen S.-C."/>
            <person name="Lai M.-C."/>
            <person name="You Y.-T."/>
        </authorList>
    </citation>
    <scope>NUCLEOTIDE SEQUENCE [LARGE SCALE GENOMIC DNA]</scope>
    <source>
        <strain evidence="11 12">P2F9704a</strain>
    </source>
</reference>
<evidence type="ECO:0000256" key="4">
    <source>
        <dbReference type="ARBA" id="ARBA00022723"/>
    </source>
</evidence>
<protein>
    <recommendedName>
        <fullName evidence="9">S-adenosyl-L-methionine-dependent tRNA 4-demethylwyosine synthase</fullName>
        <ecNumber evidence="9">4.1.3.44</ecNumber>
    </recommendedName>
    <alternativeName>
        <fullName evidence="9">tRNA wyosine derivatives biosynthesis protein Taw1</fullName>
    </alternativeName>
</protein>
<dbReference type="EMBL" id="VOTZ01000008">
    <property type="protein sequence ID" value="MCQ1538300.1"/>
    <property type="molecule type" value="Genomic_DNA"/>
</dbReference>
<dbReference type="Pfam" id="PF08608">
    <property type="entry name" value="Wyosine_form"/>
    <property type="match status" value="1"/>
</dbReference>
<feature type="binding site" evidence="9">
    <location>
        <position position="41"/>
    </location>
    <ligand>
        <name>[4Fe-4S] cluster</name>
        <dbReference type="ChEBI" id="CHEBI:49883"/>
        <label>1</label>
    </ligand>
</feature>
<dbReference type="Gene3D" id="3.20.20.70">
    <property type="entry name" value="Aldolase class I"/>
    <property type="match status" value="1"/>
</dbReference>
<dbReference type="InterPro" id="IPR013917">
    <property type="entry name" value="tRNA_wybutosine-synth"/>
</dbReference>
<evidence type="ECO:0000256" key="5">
    <source>
        <dbReference type="ARBA" id="ARBA00023004"/>
    </source>
</evidence>
<comment type="cofactor">
    <cofactor evidence="9">
        <name>[4Fe-4S] cluster</name>
        <dbReference type="ChEBI" id="CHEBI:49883"/>
    </cofactor>
    <text evidence="9">Binds 2 [4Fe-4S] clusters. Binds 1 [4Fe-4S] cluster coordinated with 3 cysteines and an exchangeable S-adenosyl-L-methionine.</text>
</comment>
<feature type="domain" description="Radical SAM core" evidence="10">
    <location>
        <begin position="47"/>
        <end position="283"/>
    </location>
</feature>
<sequence>MRSKACDALRKQGYLFFSPESSAAVKPCMWSKRALRGGDMCYKHQFYGIESHRCIQMTPTLRCNQRCLFCWRSMEHEVENEIELTPEAIVSGAQKLHKKGLAGYKPHRDVTPEMWQEASEFPNQVAISLSGEPTCYSQLPALVDLFKENGYTVFVVSNGTRPEVVEKLHPTQLYISLDAPDEDTYTMLCRPKGDYWEGVLQSLSLLSTRRSAVRVTLVKGLNDHSPEAYGRIIADAHPSFVEVKGYMYLGYSRSRLSMDQMPEHAYVRSFAEKIAESAGYRIRDESPVSRVVCLEEDL</sequence>
<keyword evidence="3 9" id="KW-0819">tRNA processing</keyword>
<feature type="binding site" evidence="9">
    <location>
        <position position="54"/>
    </location>
    <ligand>
        <name>[4Fe-4S] cluster</name>
        <dbReference type="ChEBI" id="CHEBI:49883"/>
        <label>1</label>
    </ligand>
</feature>
<evidence type="ECO:0000256" key="6">
    <source>
        <dbReference type="ARBA" id="ARBA00023014"/>
    </source>
</evidence>
<keyword evidence="7 9" id="KW-0456">Lyase</keyword>
<comment type="similarity">
    <text evidence="9">Belongs to the TYW1 family.</text>
</comment>
<feature type="binding site" evidence="9">
    <location>
        <position position="28"/>
    </location>
    <ligand>
        <name>[4Fe-4S] cluster</name>
        <dbReference type="ChEBI" id="CHEBI:49883"/>
        <label>1</label>
    </ligand>
</feature>
<evidence type="ECO:0000313" key="12">
    <source>
        <dbReference type="Proteomes" id="UP001524383"/>
    </source>
</evidence>
<dbReference type="SFLD" id="SFLDF00284">
    <property type="entry name" value="tRNA_wybutosine-synthesizing"/>
    <property type="match status" value="1"/>
</dbReference>
<keyword evidence="6 9" id="KW-0411">Iron-sulfur</keyword>
<keyword evidence="9" id="KW-0963">Cytoplasm</keyword>
<evidence type="ECO:0000259" key="10">
    <source>
        <dbReference type="PROSITE" id="PS51918"/>
    </source>
</evidence>
<feature type="binding site" evidence="9">
    <location>
        <position position="63"/>
    </location>
    <ligand>
        <name>[4Fe-4S] cluster</name>
        <dbReference type="ChEBI" id="CHEBI:49883"/>
        <label>2</label>
        <note>4Fe-4S-S-AdoMet</note>
    </ligand>
</feature>
<dbReference type="InterPro" id="IPR034556">
    <property type="entry name" value="tRNA_wybutosine-synthase"/>
</dbReference>
<dbReference type="SUPFAM" id="SSF102114">
    <property type="entry name" value="Radical SAM enzymes"/>
    <property type="match status" value="1"/>
</dbReference>
<dbReference type="InterPro" id="IPR023993">
    <property type="entry name" value="TYW1_archaea"/>
</dbReference>
<dbReference type="Proteomes" id="UP001524383">
    <property type="component" value="Unassembled WGS sequence"/>
</dbReference>
<dbReference type="InterPro" id="IPR058240">
    <property type="entry name" value="rSAM_sf"/>
</dbReference>
<dbReference type="RefSeq" id="WP_255332244.1">
    <property type="nucleotide sequence ID" value="NZ_VOTZ01000008.1"/>
</dbReference>
<dbReference type="InterPro" id="IPR007197">
    <property type="entry name" value="rSAM"/>
</dbReference>
<dbReference type="GO" id="GO:0102521">
    <property type="term" value="F:tRNA-4-demethylwyosine synthase activity"/>
    <property type="evidence" value="ECO:0007669"/>
    <property type="project" value="UniProtKB-EC"/>
</dbReference>
<organism evidence="11 12">
    <name type="scientific">Methanocalculus taiwanensis</name>
    <dbReference type="NCBI Taxonomy" id="106207"/>
    <lineage>
        <taxon>Archaea</taxon>
        <taxon>Methanobacteriati</taxon>
        <taxon>Methanobacteriota</taxon>
        <taxon>Stenosarchaea group</taxon>
        <taxon>Methanomicrobia</taxon>
        <taxon>Methanomicrobiales</taxon>
        <taxon>Methanocalculaceae</taxon>
        <taxon>Methanocalculus</taxon>
    </lineage>
</organism>